<dbReference type="HAMAP" id="MF_00185">
    <property type="entry name" value="IPP_trans"/>
    <property type="match status" value="1"/>
</dbReference>
<dbReference type="EMBL" id="CP047628">
    <property type="protein sequence ID" value="QIW59034.1"/>
    <property type="molecule type" value="Genomic_DNA"/>
</dbReference>
<dbReference type="STRING" id="1348633.GCA_001591765_01351"/>
<name>A0A2A5SAV4_9LACT</name>
<evidence type="ECO:0000256" key="6">
    <source>
        <dbReference type="ARBA" id="ARBA00022741"/>
    </source>
</evidence>
<feature type="region of interest" description="Interaction with substrate tRNA" evidence="10">
    <location>
        <begin position="42"/>
        <end position="45"/>
    </location>
</feature>
<sequence>MKKVKNLTKNKIIVIAGPTAVGKTALSINIAQKYDGEIINGDSQQVYREVHIGTAKATAGEQAAVSHHLIDVRDLSESFSAHDFVTQANVAIADISSRGKLPIIVGGTGLYLQSLIEGYHLGGSGHHEEMRALRQKLDLLTDDQLFAKVFDHQIEMPEMNRRRAIRALEIAKFGGELANQKSDYDFLIIGLNTERSVLYERINHRVDLMMTAGLLEEATMLYARFREAQVSRAIGYKEFFPYFEGQITLEAAVEAVKQNSRRYSKRQITWFKNRMGVDFQDILAPDFQDQVDQKIERFLDDKN</sequence>
<feature type="site" description="Interaction with substrate tRNA" evidence="10">
    <location>
        <position position="134"/>
    </location>
</feature>
<keyword evidence="6 10" id="KW-0547">Nucleotide-binding</keyword>
<dbReference type="Proteomes" id="UP000501558">
    <property type="component" value="Chromosome"/>
</dbReference>
<evidence type="ECO:0000256" key="7">
    <source>
        <dbReference type="ARBA" id="ARBA00022840"/>
    </source>
</evidence>
<reference evidence="16 17" key="1">
    <citation type="submission" date="2019-12" db="EMBL/GenBank/DDBJ databases">
        <title>Whole genome sequences of Lactococcus raffinolactis strains isolated from sewage.</title>
        <authorList>
            <person name="Ybazeta G."/>
            <person name="Ross M."/>
            <person name="Brabant-Kirwan D."/>
            <person name="Saleh M."/>
            <person name="Dillon J.A."/>
            <person name="Splinter K."/>
            <person name="Nokhbeh R."/>
        </authorList>
    </citation>
    <scope>NUCLEOTIDE SEQUENCE [LARGE SCALE GENOMIC DNA]</scope>
    <source>
        <strain evidence="15 16">Lr_19_14</strain>
        <strain evidence="14 17">Lr_19_5</strain>
    </source>
</reference>
<dbReference type="PANTHER" id="PTHR11088">
    <property type="entry name" value="TRNA DIMETHYLALLYLTRANSFERASE"/>
    <property type="match status" value="1"/>
</dbReference>
<evidence type="ECO:0000256" key="11">
    <source>
        <dbReference type="RuleBase" id="RU003783"/>
    </source>
</evidence>
<dbReference type="Gene3D" id="3.40.50.300">
    <property type="entry name" value="P-loop containing nucleotide triphosphate hydrolases"/>
    <property type="match status" value="1"/>
</dbReference>
<dbReference type="AlphaFoldDB" id="A0A2A5SAV4"/>
<comment type="function">
    <text evidence="2 10 12">Catalyzes the transfer of a dimethylallyl group onto the adenine at position 37 in tRNAs that read codons beginning with uridine, leading to the formation of N6-(dimethylallyl)adenosine (i(6)A).</text>
</comment>
<comment type="caution">
    <text evidence="10">Lacks conserved residue(s) required for the propagation of feature annotation.</text>
</comment>
<evidence type="ECO:0000313" key="17">
    <source>
        <dbReference type="Proteomes" id="UP000501945"/>
    </source>
</evidence>
<accession>A0A2A5SAV4</accession>
<evidence type="ECO:0000256" key="8">
    <source>
        <dbReference type="ARBA" id="ARBA00022842"/>
    </source>
</evidence>
<evidence type="ECO:0000313" key="14">
    <source>
        <dbReference type="EMBL" id="QIW54512.1"/>
    </source>
</evidence>
<feature type="binding site" evidence="10">
    <location>
        <begin position="19"/>
        <end position="24"/>
    </location>
    <ligand>
        <name>substrate</name>
    </ligand>
</feature>
<evidence type="ECO:0000256" key="9">
    <source>
        <dbReference type="ARBA" id="ARBA00049563"/>
    </source>
</evidence>
<dbReference type="Pfam" id="PF01715">
    <property type="entry name" value="IPPT"/>
    <property type="match status" value="1"/>
</dbReference>
<keyword evidence="4 10" id="KW-0808">Transferase</keyword>
<feature type="site" description="Interaction with substrate tRNA" evidence="10">
    <location>
        <position position="108"/>
    </location>
</feature>
<proteinExistence type="inferred from homology"/>
<keyword evidence="8 10" id="KW-0460">Magnesium</keyword>
<dbReference type="InterPro" id="IPR018022">
    <property type="entry name" value="IPT"/>
</dbReference>
<dbReference type="GO" id="GO:0005524">
    <property type="term" value="F:ATP binding"/>
    <property type="evidence" value="ECO:0007669"/>
    <property type="project" value="UniProtKB-UniRule"/>
</dbReference>
<protein>
    <recommendedName>
        <fullName evidence="10">tRNA dimethylallyltransferase</fullName>
        <ecNumber evidence="10">2.5.1.75</ecNumber>
    </recommendedName>
    <alternativeName>
        <fullName evidence="10">Dimethylallyl diphosphate:tRNA dimethylallyltransferase</fullName>
        <shortName evidence="10">DMAPP:tRNA dimethylallyltransferase</shortName>
        <shortName evidence="10">DMATase</shortName>
    </alternativeName>
    <alternativeName>
        <fullName evidence="10">Isopentenyl-diphosphate:tRNA isopentenyltransferase</fullName>
        <shortName evidence="10">IPP transferase</shortName>
        <shortName evidence="10">IPPT</shortName>
        <shortName evidence="10">IPTase</shortName>
    </alternativeName>
</protein>
<feature type="binding site" evidence="10">
    <location>
        <begin position="17"/>
        <end position="24"/>
    </location>
    <ligand>
        <name>ATP</name>
        <dbReference type="ChEBI" id="CHEBI:30616"/>
    </ligand>
</feature>
<evidence type="ECO:0000313" key="16">
    <source>
        <dbReference type="Proteomes" id="UP000501558"/>
    </source>
</evidence>
<keyword evidence="7 10" id="KW-0067">ATP-binding</keyword>
<evidence type="ECO:0000313" key="15">
    <source>
        <dbReference type="EMBL" id="QIW59034.1"/>
    </source>
</evidence>
<comment type="similarity">
    <text evidence="3 10 13">Belongs to the IPP transferase family.</text>
</comment>
<comment type="cofactor">
    <cofactor evidence="1 10">
        <name>Mg(2+)</name>
        <dbReference type="ChEBI" id="CHEBI:18420"/>
    </cofactor>
</comment>
<dbReference type="EMBL" id="CP047616">
    <property type="protein sequence ID" value="QIW54512.1"/>
    <property type="molecule type" value="Genomic_DNA"/>
</dbReference>
<gene>
    <name evidence="10 15" type="primary">miaA</name>
    <name evidence="15" type="ORF">GU334_09005</name>
    <name evidence="14" type="ORF">GU336_10425</name>
</gene>
<evidence type="ECO:0000256" key="10">
    <source>
        <dbReference type="HAMAP-Rule" id="MF_00185"/>
    </source>
</evidence>
<dbReference type="RefSeq" id="WP_061774853.1">
    <property type="nucleotide sequence ID" value="NZ_BAAAXH010000075.1"/>
</dbReference>
<evidence type="ECO:0000256" key="1">
    <source>
        <dbReference type="ARBA" id="ARBA00001946"/>
    </source>
</evidence>
<dbReference type="GO" id="GO:0052381">
    <property type="term" value="F:tRNA dimethylallyltransferase activity"/>
    <property type="evidence" value="ECO:0007669"/>
    <property type="project" value="UniProtKB-UniRule"/>
</dbReference>
<dbReference type="InterPro" id="IPR027417">
    <property type="entry name" value="P-loop_NTPase"/>
</dbReference>
<evidence type="ECO:0000256" key="3">
    <source>
        <dbReference type="ARBA" id="ARBA00005842"/>
    </source>
</evidence>
<dbReference type="SUPFAM" id="SSF52540">
    <property type="entry name" value="P-loop containing nucleoside triphosphate hydrolases"/>
    <property type="match status" value="2"/>
</dbReference>
<evidence type="ECO:0000256" key="5">
    <source>
        <dbReference type="ARBA" id="ARBA00022694"/>
    </source>
</evidence>
<dbReference type="KEGG" id="lrn:CMV25_02815"/>
<dbReference type="Proteomes" id="UP000501945">
    <property type="component" value="Chromosome"/>
</dbReference>
<dbReference type="InterPro" id="IPR039657">
    <property type="entry name" value="Dimethylallyltransferase"/>
</dbReference>
<evidence type="ECO:0000256" key="2">
    <source>
        <dbReference type="ARBA" id="ARBA00003213"/>
    </source>
</evidence>
<dbReference type="PANTHER" id="PTHR11088:SF60">
    <property type="entry name" value="TRNA DIMETHYLALLYLTRANSFERASE"/>
    <property type="match status" value="1"/>
</dbReference>
<keyword evidence="16" id="KW-1185">Reference proteome</keyword>
<evidence type="ECO:0000256" key="12">
    <source>
        <dbReference type="RuleBase" id="RU003784"/>
    </source>
</evidence>
<comment type="subunit">
    <text evidence="10">Monomer.</text>
</comment>
<dbReference type="GO" id="GO:0006400">
    <property type="term" value="P:tRNA modification"/>
    <property type="evidence" value="ECO:0007669"/>
    <property type="project" value="TreeGrafter"/>
</dbReference>
<evidence type="ECO:0000256" key="13">
    <source>
        <dbReference type="RuleBase" id="RU003785"/>
    </source>
</evidence>
<evidence type="ECO:0000256" key="4">
    <source>
        <dbReference type="ARBA" id="ARBA00022679"/>
    </source>
</evidence>
<keyword evidence="5 10" id="KW-0819">tRNA processing</keyword>
<dbReference type="GeneID" id="93296793"/>
<dbReference type="NCBIfam" id="TIGR00174">
    <property type="entry name" value="miaA"/>
    <property type="match status" value="1"/>
</dbReference>
<dbReference type="EC" id="2.5.1.75" evidence="10"/>
<organism evidence="15 16">
    <name type="scientific">Pseudolactococcus raffinolactis</name>
    <dbReference type="NCBI Taxonomy" id="1366"/>
    <lineage>
        <taxon>Bacteria</taxon>
        <taxon>Bacillati</taxon>
        <taxon>Bacillota</taxon>
        <taxon>Bacilli</taxon>
        <taxon>Lactobacillales</taxon>
        <taxon>Streptococcaceae</taxon>
        <taxon>Pseudolactococcus</taxon>
    </lineage>
</organism>
<dbReference type="OrthoDB" id="9776390at2"/>
<comment type="catalytic activity">
    <reaction evidence="9 10 11">
        <text>adenosine(37) in tRNA + dimethylallyl diphosphate = N(6)-dimethylallyladenosine(37) in tRNA + diphosphate</text>
        <dbReference type="Rhea" id="RHEA:26482"/>
        <dbReference type="Rhea" id="RHEA-COMP:10162"/>
        <dbReference type="Rhea" id="RHEA-COMP:10375"/>
        <dbReference type="ChEBI" id="CHEBI:33019"/>
        <dbReference type="ChEBI" id="CHEBI:57623"/>
        <dbReference type="ChEBI" id="CHEBI:74411"/>
        <dbReference type="ChEBI" id="CHEBI:74415"/>
        <dbReference type="EC" id="2.5.1.75"/>
    </reaction>
</comment>